<protein>
    <submittedName>
        <fullName evidence="9">Winged helix-turn-helix domain-containing protein</fullName>
    </submittedName>
</protein>
<evidence type="ECO:0000313" key="9">
    <source>
        <dbReference type="EMBL" id="MCS0636873.1"/>
    </source>
</evidence>
<sequence length="364" mass="38363">MTTTAAREGHPDVPVLTAAERAALYALGCGLADAEIADALALPEPAVAGLLGHVMAKLGLRDRAGAIVHAFDCGLVVPGRGPRRRVPGAAQRTGARRDPEPAPGPWVRISVLGPLRAWVAGQPVDIGPLRQQAVLAVLAMSPDRSVGREELLSGVWGMEYPGGNAVPVYVYRLRKSLRLGQRTDAVITRDRNGYRLARGVAEVDAACMEDLATAAGAAERAGDLAEAVRLCGRALELFHGEPLAGLPGPAAEAQRLRLVERRAALVRRRAGWQSRLGRIAEATAELSALVLERPLDEPAAAQLMGALRRAGRPAEAVAVFDRARRRLAEDLGVAPGDELRRARGALVRSEGAGAGPRPGRAVAR</sequence>
<organism evidence="9 10">
    <name type="scientific">Streptomyces pyxinae</name>
    <dbReference type="NCBI Taxonomy" id="2970734"/>
    <lineage>
        <taxon>Bacteria</taxon>
        <taxon>Bacillati</taxon>
        <taxon>Actinomycetota</taxon>
        <taxon>Actinomycetes</taxon>
        <taxon>Kitasatosporales</taxon>
        <taxon>Streptomycetaceae</taxon>
        <taxon>Streptomyces</taxon>
    </lineage>
</organism>
<evidence type="ECO:0000259" key="8">
    <source>
        <dbReference type="PROSITE" id="PS51755"/>
    </source>
</evidence>
<comment type="similarity">
    <text evidence="1">Belongs to the AfsR/DnrI/RedD regulatory family.</text>
</comment>
<dbReference type="SUPFAM" id="SSF46894">
    <property type="entry name" value="C-terminal effector domain of the bipartite response regulators"/>
    <property type="match status" value="2"/>
</dbReference>
<evidence type="ECO:0000256" key="1">
    <source>
        <dbReference type="ARBA" id="ARBA00005820"/>
    </source>
</evidence>
<reference evidence="9" key="1">
    <citation type="submission" date="2022-08" db="EMBL/GenBank/DDBJ databases">
        <authorList>
            <person name="Somphong A."/>
            <person name="Phongsopitanun W."/>
        </authorList>
    </citation>
    <scope>NUCLEOTIDE SEQUENCE</scope>
    <source>
        <strain evidence="9">LP05-1</strain>
    </source>
</reference>
<dbReference type="InterPro" id="IPR051677">
    <property type="entry name" value="AfsR-DnrI-RedD_regulator"/>
</dbReference>
<dbReference type="InterPro" id="IPR001867">
    <property type="entry name" value="OmpR/PhoB-type_DNA-bd"/>
</dbReference>
<keyword evidence="10" id="KW-1185">Reference proteome</keyword>
<proteinExistence type="inferred from homology"/>
<accession>A0ABT2CHK0</accession>
<gene>
    <name evidence="9" type="ORF">NX801_14640</name>
</gene>
<keyword evidence="4 6" id="KW-0238">DNA-binding</keyword>
<evidence type="ECO:0000256" key="2">
    <source>
        <dbReference type="ARBA" id="ARBA00023012"/>
    </source>
</evidence>
<feature type="region of interest" description="Disordered" evidence="7">
    <location>
        <begin position="344"/>
        <end position="364"/>
    </location>
</feature>
<dbReference type="Pfam" id="PF00486">
    <property type="entry name" value="Trans_reg_C"/>
    <property type="match status" value="1"/>
</dbReference>
<dbReference type="InterPro" id="IPR000792">
    <property type="entry name" value="Tscrpt_reg_LuxR_C"/>
</dbReference>
<evidence type="ECO:0000256" key="4">
    <source>
        <dbReference type="ARBA" id="ARBA00023125"/>
    </source>
</evidence>
<dbReference type="InterPro" id="IPR016032">
    <property type="entry name" value="Sig_transdc_resp-reg_C-effctor"/>
</dbReference>
<dbReference type="SMART" id="SM01043">
    <property type="entry name" value="BTAD"/>
    <property type="match status" value="1"/>
</dbReference>
<feature type="domain" description="OmpR/PhoB-type" evidence="8">
    <location>
        <begin position="98"/>
        <end position="198"/>
    </location>
</feature>
<dbReference type="SUPFAM" id="SSF48452">
    <property type="entry name" value="TPR-like"/>
    <property type="match status" value="1"/>
</dbReference>
<dbReference type="Proteomes" id="UP001431313">
    <property type="component" value="Unassembled WGS sequence"/>
</dbReference>
<evidence type="ECO:0000256" key="3">
    <source>
        <dbReference type="ARBA" id="ARBA00023015"/>
    </source>
</evidence>
<dbReference type="Pfam" id="PF03704">
    <property type="entry name" value="BTAD"/>
    <property type="match status" value="1"/>
</dbReference>
<comment type="caution">
    <text evidence="9">The sequence shown here is derived from an EMBL/GenBank/DDBJ whole genome shotgun (WGS) entry which is preliminary data.</text>
</comment>
<dbReference type="RefSeq" id="WP_258788136.1">
    <property type="nucleotide sequence ID" value="NZ_JANUGQ010000011.1"/>
</dbReference>
<dbReference type="PANTHER" id="PTHR35807">
    <property type="entry name" value="TRANSCRIPTIONAL REGULATOR REDD-RELATED"/>
    <property type="match status" value="1"/>
</dbReference>
<dbReference type="Gene3D" id="1.10.10.10">
    <property type="entry name" value="Winged helix-like DNA-binding domain superfamily/Winged helix DNA-binding domain"/>
    <property type="match status" value="2"/>
</dbReference>
<evidence type="ECO:0000313" key="10">
    <source>
        <dbReference type="Proteomes" id="UP001431313"/>
    </source>
</evidence>
<feature type="region of interest" description="Disordered" evidence="7">
    <location>
        <begin position="82"/>
        <end position="102"/>
    </location>
</feature>
<evidence type="ECO:0000256" key="7">
    <source>
        <dbReference type="SAM" id="MobiDB-lite"/>
    </source>
</evidence>
<dbReference type="InterPro" id="IPR005158">
    <property type="entry name" value="BTAD"/>
</dbReference>
<dbReference type="Gene3D" id="1.25.40.10">
    <property type="entry name" value="Tetratricopeptide repeat domain"/>
    <property type="match status" value="1"/>
</dbReference>
<dbReference type="CDD" id="cd00383">
    <property type="entry name" value="trans_reg_C"/>
    <property type="match status" value="1"/>
</dbReference>
<dbReference type="PANTHER" id="PTHR35807:SF1">
    <property type="entry name" value="TRANSCRIPTIONAL REGULATOR REDD"/>
    <property type="match status" value="1"/>
</dbReference>
<dbReference type="InterPro" id="IPR011990">
    <property type="entry name" value="TPR-like_helical_dom_sf"/>
</dbReference>
<keyword evidence="2" id="KW-0902">Two-component regulatory system</keyword>
<dbReference type="InterPro" id="IPR036388">
    <property type="entry name" value="WH-like_DNA-bd_sf"/>
</dbReference>
<dbReference type="SMART" id="SM00862">
    <property type="entry name" value="Trans_reg_C"/>
    <property type="match status" value="1"/>
</dbReference>
<evidence type="ECO:0000256" key="6">
    <source>
        <dbReference type="PROSITE-ProRule" id="PRU01091"/>
    </source>
</evidence>
<feature type="DNA-binding region" description="OmpR/PhoB-type" evidence="6">
    <location>
        <begin position="98"/>
        <end position="198"/>
    </location>
</feature>
<dbReference type="PROSITE" id="PS51755">
    <property type="entry name" value="OMPR_PHOB"/>
    <property type="match status" value="1"/>
</dbReference>
<dbReference type="CDD" id="cd15831">
    <property type="entry name" value="BTAD"/>
    <property type="match status" value="1"/>
</dbReference>
<evidence type="ECO:0000256" key="5">
    <source>
        <dbReference type="ARBA" id="ARBA00023163"/>
    </source>
</evidence>
<keyword evidence="3" id="KW-0805">Transcription regulation</keyword>
<dbReference type="SMART" id="SM00421">
    <property type="entry name" value="HTH_LUXR"/>
    <property type="match status" value="1"/>
</dbReference>
<feature type="compositionally biased region" description="Low complexity" evidence="7">
    <location>
        <begin position="355"/>
        <end position="364"/>
    </location>
</feature>
<dbReference type="EMBL" id="JANUGQ010000011">
    <property type="protein sequence ID" value="MCS0636873.1"/>
    <property type="molecule type" value="Genomic_DNA"/>
</dbReference>
<name>A0ABT2CHK0_9ACTN</name>
<keyword evidence="5" id="KW-0804">Transcription</keyword>